<keyword evidence="2" id="KW-1185">Reference proteome</keyword>
<protein>
    <submittedName>
        <fullName evidence="1">Uncharacterized protein</fullName>
    </submittedName>
</protein>
<evidence type="ECO:0000313" key="1">
    <source>
        <dbReference type="EMBL" id="WMG17634.1"/>
    </source>
</evidence>
<sequence>MIGVCKLCDQNKQLRKSHAIGRTVFNRVLRKADNNTFLNISPRLGRVKQTNDQWATFQLCLDCEDKLNRQYDNYGIKALRGDYDSVKITKFPSGWSFNGLNQERVLHYVISILWRAAHSTHSAYDGVTIPDELDSYLKHTFLGNEEILKDILNVRIRVLKDFSQSISDEVWQRVLISPYVYKTKNNFIYVMMFEGWYIEVFYLKPRFKERKKHGYLRNGKDIFFAPYIEISQVPGLMHALAHGVSLVDSK</sequence>
<dbReference type="Proteomes" id="UP001244586">
    <property type="component" value="Chromosome"/>
</dbReference>
<proteinExistence type="predicted"/>
<dbReference type="EMBL" id="CP121776">
    <property type="protein sequence ID" value="WMG17634.1"/>
    <property type="molecule type" value="Genomic_DNA"/>
</dbReference>
<dbReference type="RefSeq" id="WP_058952026.1">
    <property type="nucleotide sequence ID" value="NZ_CP121776.1"/>
</dbReference>
<evidence type="ECO:0000313" key="2">
    <source>
        <dbReference type="Proteomes" id="UP001244586"/>
    </source>
</evidence>
<dbReference type="AlphaFoldDB" id="A0AAJ6LEU3"/>
<gene>
    <name evidence="1" type="ORF">QBJ73_14830</name>
</gene>
<name>A0AAJ6LEU3_ACIJO</name>
<reference evidence="1 2" key="1">
    <citation type="submission" date="2023-04" db="EMBL/GenBank/DDBJ databases">
        <title>Acinetobacter johnsonii isolate AYTCM encoding NDM-1, OXA-58 and PER-1.</title>
        <authorList>
            <person name="Tian C."/>
            <person name="Wang S."/>
            <person name="Fan X."/>
            <person name="Xia D."/>
        </authorList>
    </citation>
    <scope>NUCLEOTIDE SEQUENCE [LARGE SCALE GENOMIC DNA]</scope>
    <source>
        <strain evidence="1 2">AYTCM</strain>
    </source>
</reference>
<organism evidence="1 2">
    <name type="scientific">Acinetobacter johnsonii</name>
    <dbReference type="NCBI Taxonomy" id="40214"/>
    <lineage>
        <taxon>Bacteria</taxon>
        <taxon>Pseudomonadati</taxon>
        <taxon>Pseudomonadota</taxon>
        <taxon>Gammaproteobacteria</taxon>
        <taxon>Moraxellales</taxon>
        <taxon>Moraxellaceae</taxon>
        <taxon>Acinetobacter</taxon>
    </lineage>
</organism>
<accession>A0AAJ6LEU3</accession>